<dbReference type="PANTHER" id="PTHR36302">
    <property type="entry name" value="BLR7088 PROTEIN"/>
    <property type="match status" value="1"/>
</dbReference>
<dbReference type="eggNOG" id="COG2847">
    <property type="taxonomic scope" value="Bacteria"/>
</dbReference>
<dbReference type="Pfam" id="PF04314">
    <property type="entry name" value="PCuAC"/>
    <property type="match status" value="1"/>
</dbReference>
<dbReference type="PROSITE" id="PS51257">
    <property type="entry name" value="PROKAR_LIPOPROTEIN"/>
    <property type="match status" value="1"/>
</dbReference>
<feature type="chain" id="PRO_5038290198" evidence="2">
    <location>
        <begin position="21"/>
        <end position="213"/>
    </location>
</feature>
<dbReference type="Proteomes" id="UP000028780">
    <property type="component" value="Chromosome"/>
</dbReference>
<gene>
    <name evidence="3" type="ORF">CIMIT_07055</name>
    <name evidence="4" type="ORF">SAMEA4535761_01471</name>
</gene>
<protein>
    <submittedName>
        <fullName evidence="4">Putative secreted protein</fullName>
    </submittedName>
</protein>
<dbReference type="SUPFAM" id="SSF110087">
    <property type="entry name" value="DR1885-like metal-binding protein"/>
    <property type="match status" value="1"/>
</dbReference>
<keyword evidence="5" id="KW-1185">Reference proteome</keyword>
<dbReference type="PANTHER" id="PTHR36302:SF1">
    <property type="entry name" value="COPPER CHAPERONE PCU(A)C"/>
    <property type="match status" value="1"/>
</dbReference>
<evidence type="ECO:0000256" key="1">
    <source>
        <dbReference type="SAM" id="MobiDB-lite"/>
    </source>
</evidence>
<evidence type="ECO:0000313" key="3">
    <source>
        <dbReference type="EMBL" id="AIJ33691.1"/>
    </source>
</evidence>
<dbReference type="Gene3D" id="2.60.40.1890">
    <property type="entry name" value="PCu(A)C copper chaperone"/>
    <property type="match status" value="1"/>
</dbReference>
<dbReference type="STRING" id="156978.CIMIT_07055"/>
<feature type="compositionally biased region" description="Basic and acidic residues" evidence="1">
    <location>
        <begin position="201"/>
        <end position="213"/>
    </location>
</feature>
<reference evidence="3 5" key="1">
    <citation type="submission" date="2014-08" db="EMBL/GenBank/DDBJ databases">
        <title>Complete genome sequence of Corynebacterium imitans DSM 44264, isolated from a five-month-old boy with suspected pharyngeal diphtheria.</title>
        <authorList>
            <person name="Mollmann S."/>
            <person name="Albersmeier A."/>
            <person name="Ruckert C."/>
            <person name="Tauch A."/>
        </authorList>
    </citation>
    <scope>NUCLEOTIDE SEQUENCE [LARGE SCALE GENOMIC DNA]</scope>
    <source>
        <strain evidence="3 5">DSM 44264</strain>
    </source>
</reference>
<dbReference type="EMBL" id="LT906467">
    <property type="protein sequence ID" value="SNV74069.1"/>
    <property type="molecule type" value="Genomic_DNA"/>
</dbReference>
<evidence type="ECO:0000313" key="6">
    <source>
        <dbReference type="Proteomes" id="UP000215374"/>
    </source>
</evidence>
<sequence>MSIFRSTSIALAAATALALGACTPPNENDSTQTEETTAASESAAADSSDAADTEGELLGDGDLKLENGTVRAKAAADAEDGTEMTAIFGTIHNTSDNEITVTGFTTSLGEASYEIHETVDGVMQEKEGGITIPAGGTFELKPGGDHLMIMGYAPEIPAGDTVDVTLETADGEGIAIDGVAVRSMLPGGEDYGEDGQLAGHGHMDHGEMDHSAH</sequence>
<evidence type="ECO:0000313" key="4">
    <source>
        <dbReference type="EMBL" id="SNV74069.1"/>
    </source>
</evidence>
<evidence type="ECO:0000256" key="2">
    <source>
        <dbReference type="SAM" id="SignalP"/>
    </source>
</evidence>
<accession>A0A076NN72</accession>
<proteinExistence type="predicted"/>
<dbReference type="HOGENOM" id="CLU_100939_0_0_11"/>
<reference evidence="4 6" key="2">
    <citation type="submission" date="2017-06" db="EMBL/GenBank/DDBJ databases">
        <authorList>
            <consortium name="Pathogen Informatics"/>
        </authorList>
    </citation>
    <scope>NUCLEOTIDE SEQUENCE [LARGE SCALE GENOMIC DNA]</scope>
    <source>
        <strain evidence="4 6">NCTC13015</strain>
    </source>
</reference>
<dbReference type="InterPro" id="IPR007410">
    <property type="entry name" value="LpqE-like"/>
</dbReference>
<name>A0A076NN72_9CORY</name>
<feature type="region of interest" description="Disordered" evidence="1">
    <location>
        <begin position="187"/>
        <end position="213"/>
    </location>
</feature>
<dbReference type="AlphaFoldDB" id="A0A076NN72"/>
<keyword evidence="2" id="KW-0732">Signal</keyword>
<dbReference type="InterPro" id="IPR036182">
    <property type="entry name" value="PCuAC_sf"/>
</dbReference>
<evidence type="ECO:0000313" key="5">
    <source>
        <dbReference type="Proteomes" id="UP000028780"/>
    </source>
</evidence>
<feature type="compositionally biased region" description="Low complexity" evidence="1">
    <location>
        <begin position="29"/>
        <end position="48"/>
    </location>
</feature>
<dbReference type="KEGG" id="cii:CIMIT_07055"/>
<dbReference type="Proteomes" id="UP000215374">
    <property type="component" value="Chromosome 1"/>
</dbReference>
<dbReference type="RefSeq" id="WP_038590916.1">
    <property type="nucleotide sequence ID" value="NZ_CP009211.1"/>
</dbReference>
<dbReference type="OrthoDB" id="9796962at2"/>
<dbReference type="EMBL" id="CP009211">
    <property type="protein sequence ID" value="AIJ33691.1"/>
    <property type="molecule type" value="Genomic_DNA"/>
</dbReference>
<organism evidence="3 5">
    <name type="scientific">Corynebacterium imitans</name>
    <dbReference type="NCBI Taxonomy" id="156978"/>
    <lineage>
        <taxon>Bacteria</taxon>
        <taxon>Bacillati</taxon>
        <taxon>Actinomycetota</taxon>
        <taxon>Actinomycetes</taxon>
        <taxon>Mycobacteriales</taxon>
        <taxon>Corynebacteriaceae</taxon>
        <taxon>Corynebacterium</taxon>
    </lineage>
</organism>
<feature type="signal peptide" evidence="2">
    <location>
        <begin position="1"/>
        <end position="20"/>
    </location>
</feature>
<feature type="region of interest" description="Disordered" evidence="1">
    <location>
        <begin position="23"/>
        <end position="62"/>
    </location>
</feature>
<feature type="compositionally biased region" description="Acidic residues" evidence="1">
    <location>
        <begin position="49"/>
        <end position="59"/>
    </location>
</feature>
<dbReference type="InterPro" id="IPR058248">
    <property type="entry name" value="Lxx211020-like"/>
</dbReference>